<evidence type="ECO:0000256" key="1">
    <source>
        <dbReference type="SAM" id="Phobius"/>
    </source>
</evidence>
<evidence type="ECO:0000313" key="3">
    <source>
        <dbReference type="Proteomes" id="UP000663879"/>
    </source>
</evidence>
<evidence type="ECO:0000313" key="2">
    <source>
        <dbReference type="EMBL" id="CAF0714437.1"/>
    </source>
</evidence>
<organism evidence="2 3">
    <name type="scientific">Brachionus calyciflorus</name>
    <dbReference type="NCBI Taxonomy" id="104777"/>
    <lineage>
        <taxon>Eukaryota</taxon>
        <taxon>Metazoa</taxon>
        <taxon>Spiralia</taxon>
        <taxon>Gnathifera</taxon>
        <taxon>Rotifera</taxon>
        <taxon>Eurotatoria</taxon>
        <taxon>Monogononta</taxon>
        <taxon>Pseudotrocha</taxon>
        <taxon>Ploima</taxon>
        <taxon>Brachionidae</taxon>
        <taxon>Brachionus</taxon>
    </lineage>
</organism>
<feature type="transmembrane region" description="Helical" evidence="1">
    <location>
        <begin position="16"/>
        <end position="35"/>
    </location>
</feature>
<dbReference type="EMBL" id="CAJNOC010000095">
    <property type="protein sequence ID" value="CAF0714437.1"/>
    <property type="molecule type" value="Genomic_DNA"/>
</dbReference>
<gene>
    <name evidence="2" type="ORF">OXX778_LOCUS1467</name>
</gene>
<comment type="caution">
    <text evidence="2">The sequence shown here is derived from an EMBL/GenBank/DDBJ whole genome shotgun (WGS) entry which is preliminary data.</text>
</comment>
<keyword evidence="1" id="KW-0812">Transmembrane</keyword>
<keyword evidence="1" id="KW-1133">Transmembrane helix</keyword>
<feature type="transmembrane region" description="Helical" evidence="1">
    <location>
        <begin position="42"/>
        <end position="60"/>
    </location>
</feature>
<feature type="transmembrane region" description="Helical" evidence="1">
    <location>
        <begin position="80"/>
        <end position="98"/>
    </location>
</feature>
<keyword evidence="1" id="KW-0472">Membrane</keyword>
<dbReference type="AlphaFoldDB" id="A0A813M1I0"/>
<reference evidence="2" key="1">
    <citation type="submission" date="2021-02" db="EMBL/GenBank/DDBJ databases">
        <authorList>
            <person name="Nowell W R."/>
        </authorList>
    </citation>
    <scope>NUCLEOTIDE SEQUENCE</scope>
    <source>
        <strain evidence="2">Ploen Becks lab</strain>
    </source>
</reference>
<proteinExistence type="predicted"/>
<keyword evidence="3" id="KW-1185">Reference proteome</keyword>
<dbReference type="Proteomes" id="UP000663879">
    <property type="component" value="Unassembled WGS sequence"/>
</dbReference>
<sequence length="201" mass="21398">MTVLLSSGLAANKTEIPLSGVIAGVGSGVGIGTIANFMGNGYFTNCVGAGAVSAVAGAALSTMKNESELTKNKPTLFSNVMIGSSIGALVGASSNSLVSGYRKPYIPLSVGAALLGTNLNEDHFDFDCWKPILHDNSTEKSKGKFLINVIIDHRVKSVNGLNPRKAFDKTELIVENIWNEKFKISFFIFENKLIFAHADKI</sequence>
<accession>A0A813M1I0</accession>
<dbReference type="OrthoDB" id="3553439at2759"/>
<protein>
    <submittedName>
        <fullName evidence="2">Uncharacterized protein</fullName>
    </submittedName>
</protein>
<name>A0A813M1I0_9BILA</name>